<evidence type="ECO:0000313" key="1">
    <source>
        <dbReference type="EMBL" id="RDI68957.1"/>
    </source>
</evidence>
<dbReference type="Proteomes" id="UP000254869">
    <property type="component" value="Unassembled WGS sequence"/>
</dbReference>
<proteinExistence type="predicted"/>
<protein>
    <submittedName>
        <fullName evidence="1">Uncharacterized protein</fullName>
    </submittedName>
</protein>
<sequence>MVIIRTCGRRFFSTGAIVLAAAGIVFLADPLPAQAGPVSVRAEAVQRGESSLAGAGLTLDLDSALDLAAGGVTVTAVSAARKVDGGINLKVDSASKLTYAEKITGGKVLLQGGIQLSKDSKKVVVSKVSVDIRTGSVTATVGGRAGTRIGSVVEPGSAEVVKNKGTNTVTLKLAEQGIRLAADFSKALDAALGTALADQVDADTAIEARLDVDVDLADGDKPNAALISALGLDFDADGGSAALRDADVAVDISL</sequence>
<reference evidence="1 2" key="1">
    <citation type="submission" date="2018-07" db="EMBL/GenBank/DDBJ databases">
        <title>Genomic Encyclopedia of Type Strains, Phase IV (KMG-IV): sequencing the most valuable type-strain genomes for metagenomic binning, comparative biology and taxonomic classification.</title>
        <authorList>
            <person name="Goeker M."/>
        </authorList>
    </citation>
    <scope>NUCLEOTIDE SEQUENCE [LARGE SCALE GENOMIC DNA]</scope>
    <source>
        <strain evidence="1 2">DSM 44290</strain>
    </source>
</reference>
<accession>A0A370IE19</accession>
<comment type="caution">
    <text evidence="1">The sequence shown here is derived from an EMBL/GenBank/DDBJ whole genome shotgun (WGS) entry which is preliminary data.</text>
</comment>
<name>A0A370IE19_9NOCA</name>
<dbReference type="EMBL" id="QQBC01000001">
    <property type="protein sequence ID" value="RDI68957.1"/>
    <property type="molecule type" value="Genomic_DNA"/>
</dbReference>
<organism evidence="1 2">
    <name type="scientific">Nocardia pseudobrasiliensis</name>
    <dbReference type="NCBI Taxonomy" id="45979"/>
    <lineage>
        <taxon>Bacteria</taxon>
        <taxon>Bacillati</taxon>
        <taxon>Actinomycetota</taxon>
        <taxon>Actinomycetes</taxon>
        <taxon>Mycobacteriales</taxon>
        <taxon>Nocardiaceae</taxon>
        <taxon>Nocardia</taxon>
    </lineage>
</organism>
<dbReference type="AlphaFoldDB" id="A0A370IE19"/>
<keyword evidence="2" id="KW-1185">Reference proteome</keyword>
<evidence type="ECO:0000313" key="2">
    <source>
        <dbReference type="Proteomes" id="UP000254869"/>
    </source>
</evidence>
<gene>
    <name evidence="1" type="ORF">DFR76_101493</name>
</gene>